<dbReference type="EMBL" id="VOPW01000001">
    <property type="protein sequence ID" value="TXC66326.1"/>
    <property type="molecule type" value="Genomic_DNA"/>
</dbReference>
<gene>
    <name evidence="2" type="ORF">FSC37_11905</name>
</gene>
<dbReference type="Gene3D" id="1.25.40.10">
    <property type="entry name" value="Tetratricopeptide repeat domain"/>
    <property type="match status" value="1"/>
</dbReference>
<accession>A0A5C6U3L8</accession>
<evidence type="ECO:0000256" key="1">
    <source>
        <dbReference type="SAM" id="MobiDB-lite"/>
    </source>
</evidence>
<reference evidence="2 3" key="1">
    <citation type="submission" date="2019-08" db="EMBL/GenBank/DDBJ databases">
        <authorList>
            <person name="Khan S.A."/>
            <person name="Jeon C.O."/>
            <person name="Jeong S.E."/>
        </authorList>
    </citation>
    <scope>NUCLEOTIDE SEQUENCE [LARGE SCALE GENOMIC DNA]</scope>
    <source>
        <strain evidence="3">IMCC1728</strain>
    </source>
</reference>
<name>A0A5C6U3L8_9BURK</name>
<feature type="compositionally biased region" description="Basic and acidic residues" evidence="1">
    <location>
        <begin position="230"/>
        <end position="245"/>
    </location>
</feature>
<evidence type="ECO:0000313" key="3">
    <source>
        <dbReference type="Proteomes" id="UP000321832"/>
    </source>
</evidence>
<keyword evidence="3" id="KW-1185">Reference proteome</keyword>
<dbReference type="InterPro" id="IPR011990">
    <property type="entry name" value="TPR-like_helical_dom_sf"/>
</dbReference>
<evidence type="ECO:0008006" key="4">
    <source>
        <dbReference type="Google" id="ProtNLM"/>
    </source>
</evidence>
<organism evidence="2 3">
    <name type="scientific">Piscinibacter aquaticus</name>
    <dbReference type="NCBI Taxonomy" id="392597"/>
    <lineage>
        <taxon>Bacteria</taxon>
        <taxon>Pseudomonadati</taxon>
        <taxon>Pseudomonadota</taxon>
        <taxon>Betaproteobacteria</taxon>
        <taxon>Burkholderiales</taxon>
        <taxon>Sphaerotilaceae</taxon>
        <taxon>Piscinibacter</taxon>
    </lineage>
</organism>
<dbReference type="SUPFAM" id="SSF48452">
    <property type="entry name" value="TPR-like"/>
    <property type="match status" value="1"/>
</dbReference>
<dbReference type="AlphaFoldDB" id="A0A5C6U3L8"/>
<sequence length="365" mass="40060">MPNLLRRNERAIAEAAATAERARLLAQRVTLLARHWHTDELPQALRAAEAAVRSANDARAQAELELARGVAAYYGADVDAAAAPVERALETALALGDPGLQAECEARLGCIHGTLQREPAQVLGHLKRAVTLGQPHRPLAAARALYVVATLYQEAELMDQSVRHYRRATLIARRENDEQLLAALHRYMTLAQVQQVRRARAAGRLDEEQVKQSLAGLGSAQQLSSVLSGEDERAVQAAPRRDAAPGRRARTRRRGAGCGGRPRRTRRPHLGGHHRARRPRRLPAHCGRLLDAHRIGALAESELEPGYADYARAVVHDSLAELAALIGRSDRQARHAELARAAWENDRRYCGRLRDALLAQGPLAD</sequence>
<protein>
    <recommendedName>
        <fullName evidence="4">Tetratricopeptide repeat protein</fullName>
    </recommendedName>
</protein>
<evidence type="ECO:0000313" key="2">
    <source>
        <dbReference type="EMBL" id="TXC66326.1"/>
    </source>
</evidence>
<proteinExistence type="predicted"/>
<dbReference type="Proteomes" id="UP000321832">
    <property type="component" value="Unassembled WGS sequence"/>
</dbReference>
<feature type="compositionally biased region" description="Basic residues" evidence="1">
    <location>
        <begin position="247"/>
        <end position="280"/>
    </location>
</feature>
<feature type="region of interest" description="Disordered" evidence="1">
    <location>
        <begin position="227"/>
        <end position="280"/>
    </location>
</feature>
<comment type="caution">
    <text evidence="2">The sequence shown here is derived from an EMBL/GenBank/DDBJ whole genome shotgun (WGS) entry which is preliminary data.</text>
</comment>